<dbReference type="InterPro" id="IPR011059">
    <property type="entry name" value="Metal-dep_hydrolase_composite"/>
</dbReference>
<reference evidence="3 4" key="1">
    <citation type="submission" date="2016-10" db="EMBL/GenBank/DDBJ databases">
        <authorList>
            <person name="de Groot N.N."/>
        </authorList>
    </citation>
    <scope>NUCLEOTIDE SEQUENCE [LARGE SCALE GENOMIC DNA]</scope>
    <source>
        <strain>GEY</strain>
        <strain evidence="4">DSM 9560</strain>
    </source>
</reference>
<dbReference type="SUPFAM" id="SSF51556">
    <property type="entry name" value="Metallo-dependent hydrolases"/>
    <property type="match status" value="1"/>
</dbReference>
<dbReference type="SUPFAM" id="SSF51338">
    <property type="entry name" value="Composite domain of metallo-dependent hydrolases"/>
    <property type="match status" value="1"/>
</dbReference>
<dbReference type="PANTHER" id="PTHR43135">
    <property type="entry name" value="ALPHA-D-RIBOSE 1-METHYLPHOSPHONATE 5-TRIPHOSPHATE DIPHOSPHATASE"/>
    <property type="match status" value="1"/>
</dbReference>
<evidence type="ECO:0000313" key="3">
    <source>
        <dbReference type="EMBL" id="SFE88293.1"/>
    </source>
</evidence>
<keyword evidence="4" id="KW-1185">Reference proteome</keyword>
<dbReference type="Gene3D" id="3.20.20.140">
    <property type="entry name" value="Metal-dependent hydrolases"/>
    <property type="match status" value="1"/>
</dbReference>
<dbReference type="PANTHER" id="PTHR43135:SF3">
    <property type="entry name" value="ALPHA-D-RIBOSE 1-METHYLPHOSPHONATE 5-TRIPHOSPHATE DIPHOSPHATASE"/>
    <property type="match status" value="1"/>
</dbReference>
<dbReference type="AlphaFoldDB" id="A0A1I2E6H4"/>
<dbReference type="GO" id="GO:0016810">
    <property type="term" value="F:hydrolase activity, acting on carbon-nitrogen (but not peptide) bonds"/>
    <property type="evidence" value="ECO:0007669"/>
    <property type="project" value="InterPro"/>
</dbReference>
<dbReference type="InterPro" id="IPR006680">
    <property type="entry name" value="Amidohydro-rel"/>
</dbReference>
<dbReference type="InterPro" id="IPR032466">
    <property type="entry name" value="Metal_Hydrolase"/>
</dbReference>
<dbReference type="Gene3D" id="2.30.40.10">
    <property type="entry name" value="Urease, subunit C, domain 1"/>
    <property type="match status" value="1"/>
</dbReference>
<feature type="chain" id="PRO_5011652620" evidence="1">
    <location>
        <begin position="21"/>
        <end position="432"/>
    </location>
</feature>
<name>A0A1I2E6H4_9BACT</name>
<protein>
    <submittedName>
        <fullName evidence="3">Imidazolonepropionase</fullName>
    </submittedName>
</protein>
<accession>A0A1I2E6H4</accession>
<feature type="domain" description="Amidohydrolase-related" evidence="2">
    <location>
        <begin position="212"/>
        <end position="394"/>
    </location>
</feature>
<proteinExistence type="predicted"/>
<gene>
    <name evidence="3" type="ORF">SAMN04488541_100918</name>
</gene>
<evidence type="ECO:0000313" key="4">
    <source>
        <dbReference type="Proteomes" id="UP000199513"/>
    </source>
</evidence>
<feature type="signal peptide" evidence="1">
    <location>
        <begin position="1"/>
        <end position="20"/>
    </location>
</feature>
<dbReference type="OrthoDB" id="783596at2"/>
<dbReference type="STRING" id="1003.SAMN04488541_100918"/>
<dbReference type="Pfam" id="PF01979">
    <property type="entry name" value="Amidohydro_1"/>
    <property type="match status" value="1"/>
</dbReference>
<organism evidence="3 4">
    <name type="scientific">Thermoflexibacter ruber</name>
    <dbReference type="NCBI Taxonomy" id="1003"/>
    <lineage>
        <taxon>Bacteria</taxon>
        <taxon>Pseudomonadati</taxon>
        <taxon>Bacteroidota</taxon>
        <taxon>Cytophagia</taxon>
        <taxon>Cytophagales</taxon>
        <taxon>Thermoflexibacteraceae</taxon>
        <taxon>Thermoflexibacter</taxon>
    </lineage>
</organism>
<dbReference type="Proteomes" id="UP000199513">
    <property type="component" value="Unassembled WGS sequence"/>
</dbReference>
<evidence type="ECO:0000256" key="1">
    <source>
        <dbReference type="SAM" id="SignalP"/>
    </source>
</evidence>
<dbReference type="RefSeq" id="WP_091542068.1">
    <property type="nucleotide sequence ID" value="NZ_FONY01000009.1"/>
</dbReference>
<evidence type="ECO:0000259" key="2">
    <source>
        <dbReference type="Pfam" id="PF01979"/>
    </source>
</evidence>
<sequence length="432" mass="47971">MKKTILYSFFCLLLASNVFAQVPSPAPAQKMPILIQGATIHIGNGQVIEKGDIRIENGKITYVGASQAVSTTDAEVIRAEGKHVYPGLILLNTSLGLVEIAAIPATVDDDETGNLNPHVRSIIAYNTDSEMIYPTRSNGILFAQVTPQGSFVKGSSSVVHLDAWNWEDAAVKTDVGIHINWISMYQRPNFFLGETAFRKNERRKEQLQQADKFMKDAFAYSQIANPNPINLRFEAMKGLFDGSKKLFIHVDNAKEIMEAVEFAQENKVKNIVVVGGTESYMITDFLKNNNVAVILNHTFNLPSYNDDDVDLPYKLPYLLHKAGVSYAIGYEENHTRARNLPFAAGVAAGYGLTKEEALMSITLNAAKILGVEKQIGSLEVGKDGSLVICEGDILDMRTSNITHALIQGRKLNLDDRHKRLYKKFKDKYENNK</sequence>
<dbReference type="InterPro" id="IPR051781">
    <property type="entry name" value="Metallo-dep_Hydrolase"/>
</dbReference>
<dbReference type="EMBL" id="FONY01000009">
    <property type="protein sequence ID" value="SFE88293.1"/>
    <property type="molecule type" value="Genomic_DNA"/>
</dbReference>
<keyword evidence="1" id="KW-0732">Signal</keyword>